<keyword evidence="2 5" id="KW-0378">Hydrolase</keyword>
<gene>
    <name evidence="5" type="ORF">CCGE525_24490</name>
</gene>
<dbReference type="EMBL" id="CP032695">
    <property type="protein sequence ID" value="AYG62018.1"/>
    <property type="molecule type" value="Genomic_DNA"/>
</dbReference>
<sequence>MTDQLDESVRYLLDISNRSNTRPLETGTPRQARIDYNAGFPVLQGVREAVVSVEDRQISGPDGLITLRIYRGIGAPSKDGPGLLYLHGGGWVIGNLDSHDEICRWFANLAECTVICPDYRLAPEHKFPAGLTDCAAALAFMAKSATDFGVDARRIAVAGDSAGGNLAAVLALMSRSDAAPRLAAQLLIYPNTDATQTADSYRRYGTGFGLTTTAMKWFRDHYVRTAADIVDWQVSPLLAESTAGAAPAFIATAGYDILMDEGTAYAARLREDGVRVISRHWPGQIHGFVSMGKFIPAARLAIQEAAAAWRSFEGTPD</sequence>
<dbReference type="PROSITE" id="PS01173">
    <property type="entry name" value="LIPASE_GDXG_HIS"/>
    <property type="match status" value="1"/>
</dbReference>
<dbReference type="InterPro" id="IPR013094">
    <property type="entry name" value="AB_hydrolase_3"/>
</dbReference>
<feature type="active site" evidence="3">
    <location>
        <position position="161"/>
    </location>
</feature>
<reference evidence="5 6" key="1">
    <citation type="submission" date="2018-10" db="EMBL/GenBank/DDBJ databases">
        <title>Rhizobium etli, R. leguminosarum and a new Rhizobium genospecies from Phaseolus dumosus.</title>
        <authorList>
            <person name="Ramirez-Puebla S.T."/>
            <person name="Rogel-Hernandez M.A."/>
            <person name="Guerrero G."/>
            <person name="Ormeno-Orrillo E."/>
            <person name="Martinez-Romero J.C."/>
            <person name="Negrete-Yankelevich S."/>
            <person name="Martinez-Romero E."/>
        </authorList>
    </citation>
    <scope>NUCLEOTIDE SEQUENCE [LARGE SCALE GENOMIC DNA]</scope>
    <source>
        <strain evidence="5 6">CCGE525</strain>
        <plasmid evidence="6">prccge525c</plasmid>
    </source>
</reference>
<organism evidence="5 6">
    <name type="scientific">Rhizobium jaguaris</name>
    <dbReference type="NCBI Taxonomy" id="1312183"/>
    <lineage>
        <taxon>Bacteria</taxon>
        <taxon>Pseudomonadati</taxon>
        <taxon>Pseudomonadota</taxon>
        <taxon>Alphaproteobacteria</taxon>
        <taxon>Hyphomicrobiales</taxon>
        <taxon>Rhizobiaceae</taxon>
        <taxon>Rhizobium/Agrobacterium group</taxon>
        <taxon>Rhizobium</taxon>
    </lineage>
</organism>
<dbReference type="Pfam" id="PF07859">
    <property type="entry name" value="Abhydrolase_3"/>
    <property type="match status" value="1"/>
</dbReference>
<dbReference type="RefSeq" id="WP_120706955.1">
    <property type="nucleotide sequence ID" value="NZ_CP032695.1"/>
</dbReference>
<name>A0A387FTV5_9HYPH</name>
<dbReference type="PANTHER" id="PTHR48081">
    <property type="entry name" value="AB HYDROLASE SUPERFAMILY PROTEIN C4A8.06C"/>
    <property type="match status" value="1"/>
</dbReference>
<evidence type="ECO:0000256" key="3">
    <source>
        <dbReference type="PROSITE-ProRule" id="PRU10038"/>
    </source>
</evidence>
<dbReference type="InterPro" id="IPR033140">
    <property type="entry name" value="Lipase_GDXG_put_SER_AS"/>
</dbReference>
<dbReference type="SUPFAM" id="SSF53474">
    <property type="entry name" value="alpha/beta-Hydrolases"/>
    <property type="match status" value="1"/>
</dbReference>
<geneLocation type="plasmid" evidence="6">
    <name>prccge525c</name>
</geneLocation>
<evidence type="ECO:0000313" key="6">
    <source>
        <dbReference type="Proteomes" id="UP000282195"/>
    </source>
</evidence>
<keyword evidence="6" id="KW-1185">Reference proteome</keyword>
<comment type="similarity">
    <text evidence="1">Belongs to the 'GDXG' lipolytic enzyme family.</text>
</comment>
<dbReference type="PANTHER" id="PTHR48081:SF8">
    <property type="entry name" value="ALPHA_BETA HYDROLASE FOLD-3 DOMAIN-CONTAINING PROTEIN-RELATED"/>
    <property type="match status" value="1"/>
</dbReference>
<feature type="domain" description="Alpha/beta hydrolase fold-3" evidence="4">
    <location>
        <begin position="83"/>
        <end position="289"/>
    </location>
</feature>
<dbReference type="InterPro" id="IPR050300">
    <property type="entry name" value="GDXG_lipolytic_enzyme"/>
</dbReference>
<dbReference type="OrthoDB" id="9806180at2"/>
<accession>A0A387FTV5</accession>
<dbReference type="KEGG" id="rjg:CCGE525_24490"/>
<evidence type="ECO:0000256" key="1">
    <source>
        <dbReference type="ARBA" id="ARBA00010515"/>
    </source>
</evidence>
<dbReference type="InterPro" id="IPR029058">
    <property type="entry name" value="AB_hydrolase_fold"/>
</dbReference>
<evidence type="ECO:0000259" key="4">
    <source>
        <dbReference type="Pfam" id="PF07859"/>
    </source>
</evidence>
<dbReference type="GO" id="GO:0016787">
    <property type="term" value="F:hydrolase activity"/>
    <property type="evidence" value="ECO:0007669"/>
    <property type="project" value="UniProtKB-KW"/>
</dbReference>
<evidence type="ECO:0000313" key="5">
    <source>
        <dbReference type="EMBL" id="AYG62018.1"/>
    </source>
</evidence>
<evidence type="ECO:0000256" key="2">
    <source>
        <dbReference type="ARBA" id="ARBA00022801"/>
    </source>
</evidence>
<dbReference type="PROSITE" id="PS01174">
    <property type="entry name" value="LIPASE_GDXG_SER"/>
    <property type="match status" value="1"/>
</dbReference>
<dbReference type="Gene3D" id="3.40.50.1820">
    <property type="entry name" value="alpha/beta hydrolase"/>
    <property type="match status" value="1"/>
</dbReference>
<dbReference type="InterPro" id="IPR002168">
    <property type="entry name" value="Lipase_GDXG_HIS_AS"/>
</dbReference>
<dbReference type="FunFam" id="3.40.50.1820:FF:000089">
    <property type="entry name" value="Alpha/beta hydrolase"/>
    <property type="match status" value="1"/>
</dbReference>
<protein>
    <submittedName>
        <fullName evidence="5">Alpha/beta hydrolase</fullName>
    </submittedName>
</protein>
<proteinExistence type="inferred from homology"/>
<keyword evidence="5" id="KW-0614">Plasmid</keyword>
<dbReference type="Proteomes" id="UP000282195">
    <property type="component" value="Plasmid pRCCGE525c"/>
</dbReference>
<dbReference type="AlphaFoldDB" id="A0A387FTV5"/>